<proteinExistence type="predicted"/>
<name>A0ACD6AE77_AVESA</name>
<reference evidence="1" key="1">
    <citation type="submission" date="2021-05" db="EMBL/GenBank/DDBJ databases">
        <authorList>
            <person name="Scholz U."/>
            <person name="Mascher M."/>
            <person name="Fiebig A."/>
        </authorList>
    </citation>
    <scope>NUCLEOTIDE SEQUENCE [LARGE SCALE GENOMIC DNA]</scope>
</reference>
<dbReference type="Proteomes" id="UP001732700">
    <property type="component" value="Chromosome 7D"/>
</dbReference>
<keyword evidence="2" id="KW-1185">Reference proteome</keyword>
<dbReference type="EnsemblPlants" id="AVESA.00010b.r2.7DG1346420.1">
    <property type="protein sequence ID" value="AVESA.00010b.r2.7DG1346420.1.CDS"/>
    <property type="gene ID" value="AVESA.00010b.r2.7DG1346420"/>
</dbReference>
<evidence type="ECO:0000313" key="2">
    <source>
        <dbReference type="Proteomes" id="UP001732700"/>
    </source>
</evidence>
<reference evidence="1" key="2">
    <citation type="submission" date="2025-09" db="UniProtKB">
        <authorList>
            <consortium name="EnsemblPlants"/>
        </authorList>
    </citation>
    <scope>IDENTIFICATION</scope>
</reference>
<protein>
    <submittedName>
        <fullName evidence="1">Uncharacterized protein</fullName>
    </submittedName>
</protein>
<organism evidence="1 2">
    <name type="scientific">Avena sativa</name>
    <name type="common">Oat</name>
    <dbReference type="NCBI Taxonomy" id="4498"/>
    <lineage>
        <taxon>Eukaryota</taxon>
        <taxon>Viridiplantae</taxon>
        <taxon>Streptophyta</taxon>
        <taxon>Embryophyta</taxon>
        <taxon>Tracheophyta</taxon>
        <taxon>Spermatophyta</taxon>
        <taxon>Magnoliopsida</taxon>
        <taxon>Liliopsida</taxon>
        <taxon>Poales</taxon>
        <taxon>Poaceae</taxon>
        <taxon>BOP clade</taxon>
        <taxon>Pooideae</taxon>
        <taxon>Poodae</taxon>
        <taxon>Poeae</taxon>
        <taxon>Poeae Chloroplast Group 1 (Aveneae type)</taxon>
        <taxon>Aveninae</taxon>
        <taxon>Avena</taxon>
    </lineage>
</organism>
<sequence>MSISSDDNCIEQQKKSNVELEHDNGEGQANVLLELEQDHGEGQEDVLLEDPEMGMTFDTENDVKEYYKNYAKAKGFGVTRRSSNRGDNGELKYLTLCCSRHGKTESNSRNVLKPNPTAGLGCKAKVNIVRGPDGKFYLSTVILDHNHTLSPHKSRLFRCNKRLDLHVKRRLELNDRAGIRVNKNFNSLVVAVDGHDNLTFGEKECRNYLEKTRRLKLRIGDAEAS</sequence>
<accession>A0ACD6AE77</accession>
<evidence type="ECO:0000313" key="1">
    <source>
        <dbReference type="EnsemblPlants" id="AVESA.00010b.r2.7DG1346420.1.CDS"/>
    </source>
</evidence>